<evidence type="ECO:0000313" key="4">
    <source>
        <dbReference type="Proteomes" id="UP000275048"/>
    </source>
</evidence>
<dbReference type="Proteomes" id="UP000275048">
    <property type="component" value="Unassembled WGS sequence"/>
</dbReference>
<protein>
    <submittedName>
        <fullName evidence="3">DUF2807 domain-containing protein</fullName>
    </submittedName>
</protein>
<comment type="caution">
    <text evidence="3">The sequence shown here is derived from an EMBL/GenBank/DDBJ whole genome shotgun (WGS) entry which is preliminary data.</text>
</comment>
<organism evidence="3 4">
    <name type="scientific">Agromyces tardus</name>
    <dbReference type="NCBI Taxonomy" id="2583849"/>
    <lineage>
        <taxon>Bacteria</taxon>
        <taxon>Bacillati</taxon>
        <taxon>Actinomycetota</taxon>
        <taxon>Actinomycetes</taxon>
        <taxon>Micrococcales</taxon>
        <taxon>Microbacteriaceae</taxon>
        <taxon>Agromyces</taxon>
    </lineage>
</organism>
<dbReference type="RefSeq" id="WP_122935438.1">
    <property type="nucleotide sequence ID" value="NZ_JBHSNT010000044.1"/>
</dbReference>
<sequence length="237" mass="24127">MRVRIAATLLVATAAALALAGCVPFQSPGETTTEQREIGDANEVVLRTSGKLDIRIGSEPSLTIEAGENVLKRLTSEVDDGVLVLDSKPGAFMFGAPEIDYELTVTSLQAVTIEGSADVSAEFGDAREVRVQIDGSGDIEAEGLDTGRVQAGIAGSGSIELSGTTEQLDVNVSGSGDIDAADLRSSAAVVVVSGSGKVEVDASDTLDATVSGSGTIIYSGRPEVRTNVSGSGEVRPG</sequence>
<dbReference type="InterPro" id="IPR021255">
    <property type="entry name" value="DUF2807"/>
</dbReference>
<evidence type="ECO:0000313" key="3">
    <source>
        <dbReference type="EMBL" id="RNB51804.1"/>
    </source>
</evidence>
<dbReference type="AlphaFoldDB" id="A0A3M8AKR4"/>
<name>A0A3M8AKR4_9MICO</name>
<feature type="domain" description="Putative auto-transporter adhesin head GIN" evidence="2">
    <location>
        <begin position="42"/>
        <end position="222"/>
    </location>
</feature>
<dbReference type="Gene3D" id="2.160.20.120">
    <property type="match status" value="1"/>
</dbReference>
<proteinExistence type="predicted"/>
<dbReference type="OrthoDB" id="7058210at2"/>
<feature type="signal peptide" evidence="1">
    <location>
        <begin position="1"/>
        <end position="20"/>
    </location>
</feature>
<keyword evidence="4" id="KW-1185">Reference proteome</keyword>
<reference evidence="3 4" key="1">
    <citation type="submission" date="2018-10" db="EMBL/GenBank/DDBJ databases">
        <title>Isolation, diversity and antibacterial activity of antinobacteria from the wheat rhizosphere soil.</title>
        <authorList>
            <person name="Sun T."/>
        </authorList>
    </citation>
    <scope>NUCLEOTIDE SEQUENCE [LARGE SCALE GENOMIC DNA]</scope>
    <source>
        <strain evidence="3 4">SJ-23</strain>
    </source>
</reference>
<accession>A0A3M8AKR4</accession>
<dbReference type="PANTHER" id="PTHR39200:SF1">
    <property type="entry name" value="AUTO-TRANSPORTER ADHESIN HEAD GIN DOMAIN-CONTAINING PROTEIN-RELATED"/>
    <property type="match status" value="1"/>
</dbReference>
<evidence type="ECO:0000256" key="1">
    <source>
        <dbReference type="SAM" id="SignalP"/>
    </source>
</evidence>
<dbReference type="PANTHER" id="PTHR39200">
    <property type="entry name" value="HYPOTHETICAL EXPORTED PROTEIN"/>
    <property type="match status" value="1"/>
</dbReference>
<dbReference type="EMBL" id="RHHB01000002">
    <property type="protein sequence ID" value="RNB51804.1"/>
    <property type="molecule type" value="Genomic_DNA"/>
</dbReference>
<feature type="chain" id="PRO_5038545664" evidence="1">
    <location>
        <begin position="21"/>
        <end position="237"/>
    </location>
</feature>
<dbReference type="Pfam" id="PF10988">
    <property type="entry name" value="DUF2807"/>
    <property type="match status" value="1"/>
</dbReference>
<gene>
    <name evidence="3" type="ORF">EDM22_02290</name>
</gene>
<keyword evidence="1" id="KW-0732">Signal</keyword>
<evidence type="ECO:0000259" key="2">
    <source>
        <dbReference type="Pfam" id="PF10988"/>
    </source>
</evidence>
<dbReference type="PROSITE" id="PS51257">
    <property type="entry name" value="PROKAR_LIPOPROTEIN"/>
    <property type="match status" value="1"/>
</dbReference>